<dbReference type="OrthoDB" id="9984778at2759"/>
<dbReference type="Proteomes" id="UP000187209">
    <property type="component" value="Unassembled WGS sequence"/>
</dbReference>
<evidence type="ECO:0000313" key="2">
    <source>
        <dbReference type="Proteomes" id="UP000187209"/>
    </source>
</evidence>
<keyword evidence="2" id="KW-1185">Reference proteome</keyword>
<organism evidence="1 2">
    <name type="scientific">Stentor coeruleus</name>
    <dbReference type="NCBI Taxonomy" id="5963"/>
    <lineage>
        <taxon>Eukaryota</taxon>
        <taxon>Sar</taxon>
        <taxon>Alveolata</taxon>
        <taxon>Ciliophora</taxon>
        <taxon>Postciliodesmatophora</taxon>
        <taxon>Heterotrichea</taxon>
        <taxon>Heterotrichida</taxon>
        <taxon>Stentoridae</taxon>
        <taxon>Stentor</taxon>
    </lineage>
</organism>
<name>A0A1R2C4U2_9CILI</name>
<evidence type="ECO:0000313" key="1">
    <source>
        <dbReference type="EMBL" id="OMJ84044.1"/>
    </source>
</evidence>
<dbReference type="EMBL" id="MPUH01000282">
    <property type="protein sequence ID" value="OMJ84044.1"/>
    <property type="molecule type" value="Genomic_DNA"/>
</dbReference>
<comment type="caution">
    <text evidence="1">The sequence shown here is derived from an EMBL/GenBank/DDBJ whole genome shotgun (WGS) entry which is preliminary data.</text>
</comment>
<sequence length="305" mass="35949">MEKTAYITTLDHEYLEFKIRDPKKWNLEYLKDIVEDSTNILGPYQLYFYSGKEINSLESIEITCEKPLELVVNNQIPVMRFLISFRGRDYPVYISNFENKFLLCLKLAIDKKMGSLGIDCPFDAQTLRMENREIPAKCSLSDLPNNTRIELELNTFIQQRPDITIYDYNEEAKPKEPKQVLVVQGNKITIKVDERAAKWRQVKKGLSIQCYCRNRKCEARNRTVVANLGFGVFSLENINLRALCPICFEVCQEFLSVGFYCAVWNFKGIMQENNVIGEEKTFNKYHVWREINYEWMKLRFSVRPY</sequence>
<reference evidence="1 2" key="1">
    <citation type="submission" date="2016-11" db="EMBL/GenBank/DDBJ databases">
        <title>The macronuclear genome of Stentor coeruleus: a giant cell with tiny introns.</title>
        <authorList>
            <person name="Slabodnick M."/>
            <person name="Ruby J.G."/>
            <person name="Reiff S.B."/>
            <person name="Swart E.C."/>
            <person name="Gosai S."/>
            <person name="Prabakaran S."/>
            <person name="Witkowska E."/>
            <person name="Larue G.E."/>
            <person name="Fisher S."/>
            <person name="Freeman R.M."/>
            <person name="Gunawardena J."/>
            <person name="Chu W."/>
            <person name="Stover N.A."/>
            <person name="Gregory B.D."/>
            <person name="Nowacki M."/>
            <person name="Derisi J."/>
            <person name="Roy S.W."/>
            <person name="Marshall W.F."/>
            <person name="Sood P."/>
        </authorList>
    </citation>
    <scope>NUCLEOTIDE SEQUENCE [LARGE SCALE GENOMIC DNA]</scope>
    <source>
        <strain evidence="1">WM001</strain>
    </source>
</reference>
<gene>
    <name evidence="1" type="ORF">SteCoe_14913</name>
</gene>
<protein>
    <recommendedName>
        <fullName evidence="3">Ubiquitin-like domain-containing protein</fullName>
    </recommendedName>
</protein>
<accession>A0A1R2C4U2</accession>
<proteinExistence type="predicted"/>
<dbReference type="AlphaFoldDB" id="A0A1R2C4U2"/>
<evidence type="ECO:0008006" key="3">
    <source>
        <dbReference type="Google" id="ProtNLM"/>
    </source>
</evidence>